<evidence type="ECO:0000313" key="1">
    <source>
        <dbReference type="EMBL" id="KAK4012204.1"/>
    </source>
</evidence>
<gene>
    <name evidence="1" type="ORF">OUZ56_021305</name>
</gene>
<protein>
    <submittedName>
        <fullName evidence="1">Uncharacterized protein</fullName>
    </submittedName>
</protein>
<dbReference type="EMBL" id="JAOYFB010000003">
    <property type="protein sequence ID" value="KAK4012204.1"/>
    <property type="molecule type" value="Genomic_DNA"/>
</dbReference>
<reference evidence="1 2" key="1">
    <citation type="journal article" date="2023" name="Nucleic Acids Res.">
        <title>The hologenome of Daphnia magna reveals possible DNA methylation and microbiome-mediated evolution of the host genome.</title>
        <authorList>
            <person name="Chaturvedi A."/>
            <person name="Li X."/>
            <person name="Dhandapani V."/>
            <person name="Marshall H."/>
            <person name="Kissane S."/>
            <person name="Cuenca-Cambronero M."/>
            <person name="Asole G."/>
            <person name="Calvet F."/>
            <person name="Ruiz-Romero M."/>
            <person name="Marangio P."/>
            <person name="Guigo R."/>
            <person name="Rago D."/>
            <person name="Mirbahai L."/>
            <person name="Eastwood N."/>
            <person name="Colbourne J.K."/>
            <person name="Zhou J."/>
            <person name="Mallon E."/>
            <person name="Orsini L."/>
        </authorList>
    </citation>
    <scope>NUCLEOTIDE SEQUENCE [LARGE SCALE GENOMIC DNA]</scope>
    <source>
        <strain evidence="1">LRV0_1</strain>
    </source>
</reference>
<proteinExistence type="predicted"/>
<dbReference type="Proteomes" id="UP001234178">
    <property type="component" value="Unassembled WGS sequence"/>
</dbReference>
<accession>A0ABQ9ZIE9</accession>
<comment type="caution">
    <text evidence="1">The sequence shown here is derived from an EMBL/GenBank/DDBJ whole genome shotgun (WGS) entry which is preliminary data.</text>
</comment>
<sequence>MNCSRMFSAFSEEEGRRATVITTEMLVCMNSHFVPALQFLANPQGLLLDLDAYAFLLEFKRQCKEDPNFLKNSGSSGNLFTLAQIDIAIEGRHAAVHGRQSKILTNWSPYLQSWRYITGKIGQNYHLEKIRQFSNRINRIATTGQTNTTYVTSRRGDDVATMLINEMTVATNCFFAPALVSFCRRIRLLPNSNRFSTIWDVDVQGYIKALKDTCCKDSEFLVNEGTGDNRFTQRQLVLSLLTRNAVVHGKRQQVLAKWKVFINSWIYVLRKIAKYEHADQLKRIFDFMYGIDNSPAVLSVVAARPSRGDWSKPGRFVGGAYFEGNSIGVMSSGLLPSKNLVNKPQPVSERPVQPPLPGRAFKIIITNSPMSSLISVLK</sequence>
<keyword evidence="2" id="KW-1185">Reference proteome</keyword>
<name>A0ABQ9ZIE9_9CRUS</name>
<evidence type="ECO:0000313" key="2">
    <source>
        <dbReference type="Proteomes" id="UP001234178"/>
    </source>
</evidence>
<organism evidence="1 2">
    <name type="scientific">Daphnia magna</name>
    <dbReference type="NCBI Taxonomy" id="35525"/>
    <lineage>
        <taxon>Eukaryota</taxon>
        <taxon>Metazoa</taxon>
        <taxon>Ecdysozoa</taxon>
        <taxon>Arthropoda</taxon>
        <taxon>Crustacea</taxon>
        <taxon>Branchiopoda</taxon>
        <taxon>Diplostraca</taxon>
        <taxon>Cladocera</taxon>
        <taxon>Anomopoda</taxon>
        <taxon>Daphniidae</taxon>
        <taxon>Daphnia</taxon>
    </lineage>
</organism>